<gene>
    <name evidence="2" type="primary">SPAC926.02</name>
    <name evidence="2" type="ORF">LAWI1_G005165</name>
</gene>
<dbReference type="AlphaFoldDB" id="A0A559M5P2"/>
<organism evidence="2 3">
    <name type="scientific">Lachnellula willkommii</name>
    <dbReference type="NCBI Taxonomy" id="215461"/>
    <lineage>
        <taxon>Eukaryota</taxon>
        <taxon>Fungi</taxon>
        <taxon>Dikarya</taxon>
        <taxon>Ascomycota</taxon>
        <taxon>Pezizomycotina</taxon>
        <taxon>Leotiomycetes</taxon>
        <taxon>Helotiales</taxon>
        <taxon>Lachnaceae</taxon>
        <taxon>Lachnellula</taxon>
    </lineage>
</organism>
<sequence>MPKPKQFLKESKKKSKHAPQLGLILRRLARSGESTRFFVRAIDCYDEGLKKFPTSFDLAYNRGRLQYELTQHPKLLKELPGSLLDLLEVALESSKYALTLNGDDPDALFNTAQVLTSIVDTANEQFSAAYNPEQPSLLLQEALEIFAECLKQQEAAYSAFQKQLRNDDHDATLDDTTIANTSSTTGDSQDKDGDQVQEQWASVIVPVSKSSILDTILAQLETMSTLYSLLRSDKLIPSIVTYAQPLITEKLPFYVTEAGQDLEAAIALAGYVSAEADAKFRLMGLDMQSYNASVQQAWKEVQLTSNASHVEGLCDRAESYINCSNTLRLSGNGNSLECSKLRWGLLTAANQDLTIASSFKDDSNIVKIHLKKGDVELWRFQLGQAPRGLEVAAKNNAVLLKNAEKHYRGAVNLSTVAVAYDNEDTQAKVKELLAKALGGNSKPLADAQTQFNEARDILEDAVEEGLVDWNQLPGLGDPDAMVE</sequence>
<proteinExistence type="predicted"/>
<dbReference type="InterPro" id="IPR011990">
    <property type="entry name" value="TPR-like_helical_dom_sf"/>
</dbReference>
<dbReference type="EMBL" id="QGML01001827">
    <property type="protein sequence ID" value="TVY88279.1"/>
    <property type="molecule type" value="Genomic_DNA"/>
</dbReference>
<feature type="region of interest" description="Disordered" evidence="1">
    <location>
        <begin position="172"/>
        <end position="195"/>
    </location>
</feature>
<dbReference type="Proteomes" id="UP000315522">
    <property type="component" value="Unassembled WGS sequence"/>
</dbReference>
<dbReference type="SUPFAM" id="SSF48452">
    <property type="entry name" value="TPR-like"/>
    <property type="match status" value="1"/>
</dbReference>
<name>A0A559M5P2_9HELO</name>
<protein>
    <submittedName>
        <fullName evidence="2">UPF0656 protein</fullName>
    </submittedName>
</protein>
<evidence type="ECO:0000313" key="2">
    <source>
        <dbReference type="EMBL" id="TVY88279.1"/>
    </source>
</evidence>
<comment type="caution">
    <text evidence="2">The sequence shown here is derived from an EMBL/GenBank/DDBJ whole genome shotgun (WGS) entry which is preliminary data.</text>
</comment>
<reference evidence="2 3" key="1">
    <citation type="submission" date="2018-05" db="EMBL/GenBank/DDBJ databases">
        <title>Genome sequencing and assembly of the regulated plant pathogen Lachnellula willkommii and related sister species for the development of diagnostic species identification markers.</title>
        <authorList>
            <person name="Giroux E."/>
            <person name="Bilodeau G."/>
        </authorList>
    </citation>
    <scope>NUCLEOTIDE SEQUENCE [LARGE SCALE GENOMIC DNA]</scope>
    <source>
        <strain evidence="2 3">CBS 172.35</strain>
    </source>
</reference>
<feature type="compositionally biased region" description="Polar residues" evidence="1">
    <location>
        <begin position="174"/>
        <end position="187"/>
    </location>
</feature>
<keyword evidence="3" id="KW-1185">Reference proteome</keyword>
<dbReference type="Gene3D" id="1.25.40.10">
    <property type="entry name" value="Tetratricopeptide repeat domain"/>
    <property type="match status" value="1"/>
</dbReference>
<accession>A0A559M5P2</accession>
<evidence type="ECO:0000256" key="1">
    <source>
        <dbReference type="SAM" id="MobiDB-lite"/>
    </source>
</evidence>
<evidence type="ECO:0000313" key="3">
    <source>
        <dbReference type="Proteomes" id="UP000315522"/>
    </source>
</evidence>